<accession>A0A0A0V295</accession>
<proteinExistence type="predicted"/>
<dbReference type="EMBL" id="KM520334">
    <property type="protein sequence ID" value="AIW56773.1"/>
    <property type="molecule type" value="Genomic_DNA"/>
</dbReference>
<evidence type="ECO:0000313" key="1">
    <source>
        <dbReference type="EMBL" id="AIW56773.1"/>
    </source>
</evidence>
<organism evidence="1">
    <name type="scientific">uncultured virus</name>
    <dbReference type="NCBI Taxonomy" id="340016"/>
    <lineage>
        <taxon>Viruses</taxon>
        <taxon>environmental samples</taxon>
    </lineage>
</organism>
<name>A0A0A0V295_9VIRU</name>
<protein>
    <submittedName>
        <fullName evidence="1">Uncharacterized protein</fullName>
    </submittedName>
</protein>
<reference evidence="1" key="1">
    <citation type="journal article" date="2014" name="Proc. Natl. Acad. Sci. U.S.A.">
        <title>Ribonucleotide reductases reveal novel viral diversity and predict biological and ecological features of unknown marine viruses.</title>
        <authorList>
            <person name="Sakowski E.G."/>
            <person name="Munsell E.V."/>
            <person name="Hyatt M."/>
            <person name="Kress W."/>
            <person name="Williamson S.J."/>
            <person name="Nasko D.J."/>
            <person name="Polson S.W."/>
            <person name="Wommack K.E."/>
        </authorList>
    </citation>
    <scope>NUCLEOTIDE SEQUENCE</scope>
</reference>
<sequence length="90" mass="9895">MKAEDVLLHRFTPGTAPKEDPEEKGVWGALVEAEINGFMVTAFLEFESAEEKDMLTEMFRTSILPVPLELIGVKTAFTVGTRVGVSSHDV</sequence>